<feature type="region of interest" description="Disordered" evidence="2">
    <location>
        <begin position="25"/>
        <end position="45"/>
    </location>
</feature>
<dbReference type="InterPro" id="IPR011045">
    <property type="entry name" value="N2O_reductase_N"/>
</dbReference>
<dbReference type="PROSITE" id="PS51257">
    <property type="entry name" value="PROKAR_LIPOPROTEIN"/>
    <property type="match status" value="1"/>
</dbReference>
<organism evidence="5">
    <name type="scientific">Mycobacterium sp. (strain MCS)</name>
    <dbReference type="NCBI Taxonomy" id="164756"/>
    <lineage>
        <taxon>Bacteria</taxon>
        <taxon>Bacillati</taxon>
        <taxon>Actinomycetota</taxon>
        <taxon>Actinomycetes</taxon>
        <taxon>Mycobacteriales</taxon>
        <taxon>Mycobacteriaceae</taxon>
        <taxon>Mycobacterium</taxon>
    </lineage>
</organism>
<accession>A0A5Q5BSH3</accession>
<reference evidence="5" key="1">
    <citation type="submission" date="2006-06" db="EMBL/GenBank/DDBJ databases">
        <title>Complete sequence of chromosome of Mycobacterium sp. MCS.</title>
        <authorList>
            <consortium name="US DOE Joint Genome Institute"/>
            <person name="Copeland A."/>
            <person name="Lucas S."/>
            <person name="Lapidus A."/>
            <person name="Barry K."/>
            <person name="Detter J.C."/>
            <person name="Glavina del Rio T."/>
            <person name="Hammon N."/>
            <person name="Israni S."/>
            <person name="Dalin E."/>
            <person name="Tice H."/>
            <person name="Pitluck S."/>
            <person name="Martinez M."/>
            <person name="Schmutz J."/>
            <person name="Larimer F."/>
            <person name="Land M."/>
            <person name="Hauser L."/>
            <person name="Kyrpides N."/>
            <person name="Kim E."/>
            <person name="Miller C.D."/>
            <person name="Hughes J.E."/>
            <person name="Anderson A.J."/>
            <person name="Sims R.C."/>
            <person name="Richardson P."/>
        </authorList>
    </citation>
    <scope>NUCLEOTIDE SEQUENCE [LARGE SCALE GENOMIC DNA]</scope>
    <source>
        <strain evidence="5">MCS</strain>
    </source>
</reference>
<evidence type="ECO:0000313" key="5">
    <source>
        <dbReference type="EMBL" id="ABG11422.1"/>
    </source>
</evidence>
<dbReference type="NCBIfam" id="TIGR02276">
    <property type="entry name" value="beta_rpt_yvtn"/>
    <property type="match status" value="2"/>
</dbReference>
<dbReference type="InterPro" id="IPR015943">
    <property type="entry name" value="WD40/YVTN_repeat-like_dom_sf"/>
</dbReference>
<sequence precursor="true">MKLRTEALLSALLLAVALAGCAGGDPETAGQSPPRPTPPPRSAGVTGSLWVADEGGNSLTVLDTTADSVATTLTGIQAPHNVQVGRDAAVVYATSAGTDTVVAIDADTYTVAATAETGSHPAHVIEAPNGKVYVADSEAGTVSVFQGQDLRSLGRIEVGGMPHGLRAAPDGSVIVVANHMTGALDVIDARTDQKTFSVPVGEGPAQVAVSADGWHAYTGVTDPASVVKVDLDSRTVVGRVAVSAAPVQVYLSPDDAMVVSADQGSPDAPGHAASLIDTRTMSVRATVETGAGPHGVVIDSSGRRAWVTNSYDDSVSVIDLAGERVSTTIPVGKGPNGISYSPRPPAAGASDIALNLTAPAHG</sequence>
<dbReference type="SUPFAM" id="SSF50974">
    <property type="entry name" value="Nitrous oxide reductase, N-terminal domain"/>
    <property type="match status" value="1"/>
</dbReference>
<dbReference type="InterPro" id="IPR048433">
    <property type="entry name" value="YNCE-like_beta-prop"/>
</dbReference>
<feature type="signal peptide" evidence="3">
    <location>
        <begin position="1"/>
        <end position="22"/>
    </location>
</feature>
<name>A0A5Q5BSH3_MYCSS</name>
<feature type="domain" description="YNCE-like beta-propeller" evidence="4">
    <location>
        <begin position="74"/>
        <end position="250"/>
    </location>
</feature>
<dbReference type="InterPro" id="IPR051200">
    <property type="entry name" value="Host-pathogen_enzymatic-act"/>
</dbReference>
<evidence type="ECO:0000256" key="2">
    <source>
        <dbReference type="SAM" id="MobiDB-lite"/>
    </source>
</evidence>
<dbReference type="PANTHER" id="PTHR47197">
    <property type="entry name" value="PROTEIN NIRF"/>
    <property type="match status" value="1"/>
</dbReference>
<evidence type="ECO:0000259" key="4">
    <source>
        <dbReference type="Pfam" id="PF21783"/>
    </source>
</evidence>
<keyword evidence="1 3" id="KW-0732">Signal</keyword>
<gene>
    <name evidence="5" type="ordered locus">Mmcs_5321</name>
</gene>
<protein>
    <submittedName>
        <fullName evidence="5">40-residue YVTN beta-propeller repeat</fullName>
    </submittedName>
</protein>
<feature type="chain" id="PRO_5039498876" evidence="3">
    <location>
        <begin position="23"/>
        <end position="362"/>
    </location>
</feature>
<dbReference type="KEGG" id="mmc:Mmcs_5321"/>
<evidence type="ECO:0000256" key="1">
    <source>
        <dbReference type="ARBA" id="ARBA00022729"/>
    </source>
</evidence>
<proteinExistence type="predicted"/>
<dbReference type="PANTHER" id="PTHR47197:SF3">
    <property type="entry name" value="DIHYDRO-HEME D1 DEHYDROGENASE"/>
    <property type="match status" value="1"/>
</dbReference>
<dbReference type="InterPro" id="IPR011964">
    <property type="entry name" value="YVTN_b-propeller_repeat"/>
</dbReference>
<dbReference type="Pfam" id="PF21783">
    <property type="entry name" value="YNCE"/>
    <property type="match status" value="1"/>
</dbReference>
<dbReference type="Gene3D" id="2.130.10.10">
    <property type="entry name" value="YVTN repeat-like/Quinoprotein amine dehydrogenase"/>
    <property type="match status" value="2"/>
</dbReference>
<dbReference type="AlphaFoldDB" id="A0A5Q5BSH3"/>
<dbReference type="EMBL" id="CP000384">
    <property type="protein sequence ID" value="ABG11422.1"/>
    <property type="molecule type" value="Genomic_DNA"/>
</dbReference>
<evidence type="ECO:0000256" key="3">
    <source>
        <dbReference type="SAM" id="SignalP"/>
    </source>
</evidence>